<accession>A0A2S0REQ9</accession>
<dbReference type="Pfam" id="PF01757">
    <property type="entry name" value="Acyl_transf_3"/>
    <property type="match status" value="1"/>
</dbReference>
<feature type="transmembrane region" description="Helical" evidence="1">
    <location>
        <begin position="184"/>
        <end position="205"/>
    </location>
</feature>
<keyword evidence="1" id="KW-1133">Transmembrane helix</keyword>
<dbReference type="GO" id="GO:0016020">
    <property type="term" value="C:membrane"/>
    <property type="evidence" value="ECO:0007669"/>
    <property type="project" value="TreeGrafter"/>
</dbReference>
<evidence type="ECO:0000259" key="2">
    <source>
        <dbReference type="Pfam" id="PF01757"/>
    </source>
</evidence>
<feature type="transmembrane region" description="Helical" evidence="1">
    <location>
        <begin position="246"/>
        <end position="262"/>
    </location>
</feature>
<gene>
    <name evidence="3" type="ORF">HYN48_08765</name>
</gene>
<keyword evidence="1" id="KW-0472">Membrane</keyword>
<feature type="transmembrane region" description="Helical" evidence="1">
    <location>
        <begin position="268"/>
        <end position="283"/>
    </location>
</feature>
<proteinExistence type="predicted"/>
<evidence type="ECO:0000313" key="3">
    <source>
        <dbReference type="EMBL" id="AWA30166.1"/>
    </source>
</evidence>
<dbReference type="Proteomes" id="UP000244193">
    <property type="component" value="Chromosome"/>
</dbReference>
<dbReference type="InterPro" id="IPR002656">
    <property type="entry name" value="Acyl_transf_3_dom"/>
</dbReference>
<evidence type="ECO:0000313" key="4">
    <source>
        <dbReference type="Proteomes" id="UP000244193"/>
    </source>
</evidence>
<feature type="transmembrane region" description="Helical" evidence="1">
    <location>
        <begin position="50"/>
        <end position="73"/>
    </location>
</feature>
<dbReference type="GO" id="GO:0000271">
    <property type="term" value="P:polysaccharide biosynthetic process"/>
    <property type="evidence" value="ECO:0007669"/>
    <property type="project" value="TreeGrafter"/>
</dbReference>
<feature type="transmembrane region" description="Helical" evidence="1">
    <location>
        <begin position="21"/>
        <end position="38"/>
    </location>
</feature>
<organism evidence="3 4">
    <name type="scientific">Flavobacterium magnum</name>
    <dbReference type="NCBI Taxonomy" id="2162713"/>
    <lineage>
        <taxon>Bacteria</taxon>
        <taxon>Pseudomonadati</taxon>
        <taxon>Bacteroidota</taxon>
        <taxon>Flavobacteriia</taxon>
        <taxon>Flavobacteriales</taxon>
        <taxon>Flavobacteriaceae</taxon>
        <taxon>Flavobacterium</taxon>
    </lineage>
</organism>
<sequence>MKPPRAQDGQKIRSLDALRGVLALMVLFSHVNLIRLYFRGNTLYDLPAVYHLGRVALVGFFVLSGYLITFSILKKMKSGGWDFWRFYRARMLRIWPLYYVVILLAIFVLPHVPALQFTLPPAATNAHEAPEYMKYYLLFLPQIPSFQRVILPFAEPTWSIGVEELFYIIIPLAVFFSRRKLAQLLLVFLVAYFAIKYILICIPWPSAGLLHKLMHFYRYDCIALGCLAGVMHFNNSRWFSQISTKHLLAVGIPVLVYFFSMGRKSLEYFPFAIYFVVIVAFLVNKNHVIRSPGWLVYLGTISYSFYLTHEIAIVFLVNKGIDTISMPLMYLLSLGSTIALASGFYFAVEKPFMTWRARLDRKDAH</sequence>
<dbReference type="OrthoDB" id="290051at2"/>
<feature type="transmembrane region" description="Helical" evidence="1">
    <location>
        <begin position="217"/>
        <end position="234"/>
    </location>
</feature>
<dbReference type="PANTHER" id="PTHR23028:SF53">
    <property type="entry name" value="ACYL_TRANSF_3 DOMAIN-CONTAINING PROTEIN"/>
    <property type="match status" value="1"/>
</dbReference>
<keyword evidence="4" id="KW-1185">Reference proteome</keyword>
<dbReference type="InterPro" id="IPR050879">
    <property type="entry name" value="Acyltransferase_3"/>
</dbReference>
<feature type="transmembrane region" description="Helical" evidence="1">
    <location>
        <begin position="94"/>
        <end position="112"/>
    </location>
</feature>
<evidence type="ECO:0000256" key="1">
    <source>
        <dbReference type="SAM" id="Phobius"/>
    </source>
</evidence>
<dbReference type="RefSeq" id="WP_108370748.1">
    <property type="nucleotide sequence ID" value="NZ_CP028811.1"/>
</dbReference>
<feature type="transmembrane region" description="Helical" evidence="1">
    <location>
        <begin position="328"/>
        <end position="348"/>
    </location>
</feature>
<name>A0A2S0REQ9_9FLAO</name>
<feature type="domain" description="Acyltransferase 3" evidence="2">
    <location>
        <begin position="13"/>
        <end position="344"/>
    </location>
</feature>
<feature type="transmembrane region" description="Helical" evidence="1">
    <location>
        <begin position="295"/>
        <end position="316"/>
    </location>
</feature>
<reference evidence="3 4" key="1">
    <citation type="submission" date="2018-04" db="EMBL/GenBank/DDBJ databases">
        <title>Genome sequencing of Flavobacterium sp. HYN0048.</title>
        <authorList>
            <person name="Yi H."/>
            <person name="Baek C."/>
        </authorList>
    </citation>
    <scope>NUCLEOTIDE SEQUENCE [LARGE SCALE GENOMIC DNA]</scope>
    <source>
        <strain evidence="3 4">HYN0048</strain>
    </source>
</reference>
<dbReference type="GO" id="GO:0016747">
    <property type="term" value="F:acyltransferase activity, transferring groups other than amino-acyl groups"/>
    <property type="evidence" value="ECO:0007669"/>
    <property type="project" value="InterPro"/>
</dbReference>
<dbReference type="PANTHER" id="PTHR23028">
    <property type="entry name" value="ACETYLTRANSFERASE"/>
    <property type="match status" value="1"/>
</dbReference>
<keyword evidence="1" id="KW-0812">Transmembrane</keyword>
<dbReference type="AlphaFoldDB" id="A0A2S0REQ9"/>
<feature type="transmembrane region" description="Helical" evidence="1">
    <location>
        <begin position="158"/>
        <end position="177"/>
    </location>
</feature>
<dbReference type="KEGG" id="fmg:HYN48_08765"/>
<dbReference type="EMBL" id="CP028811">
    <property type="protein sequence ID" value="AWA30166.1"/>
    <property type="molecule type" value="Genomic_DNA"/>
</dbReference>
<protein>
    <recommendedName>
        <fullName evidence="2">Acyltransferase 3 domain-containing protein</fullName>
    </recommendedName>
</protein>